<protein>
    <submittedName>
        <fullName evidence="3">Uncharacterized protein LOC117143823</fullName>
    </submittedName>
</protein>
<feature type="compositionally biased region" description="Basic and acidic residues" evidence="1">
    <location>
        <begin position="84"/>
        <end position="103"/>
    </location>
</feature>
<feature type="compositionally biased region" description="Polar residues" evidence="1">
    <location>
        <begin position="119"/>
        <end position="128"/>
    </location>
</feature>
<dbReference type="Proteomes" id="UP000515162">
    <property type="component" value="Chromosome 3R"/>
</dbReference>
<keyword evidence="2" id="KW-1185">Reference proteome</keyword>
<dbReference type="AlphaFoldDB" id="A0A6P8K6L8"/>
<evidence type="ECO:0000313" key="2">
    <source>
        <dbReference type="Proteomes" id="UP000515162"/>
    </source>
</evidence>
<organism evidence="2 3">
    <name type="scientific">Drosophila mauritiana</name>
    <name type="common">Fruit fly</name>
    <dbReference type="NCBI Taxonomy" id="7226"/>
    <lineage>
        <taxon>Eukaryota</taxon>
        <taxon>Metazoa</taxon>
        <taxon>Ecdysozoa</taxon>
        <taxon>Arthropoda</taxon>
        <taxon>Hexapoda</taxon>
        <taxon>Insecta</taxon>
        <taxon>Pterygota</taxon>
        <taxon>Neoptera</taxon>
        <taxon>Endopterygota</taxon>
        <taxon>Diptera</taxon>
        <taxon>Brachycera</taxon>
        <taxon>Muscomorpha</taxon>
        <taxon>Ephydroidea</taxon>
        <taxon>Drosophilidae</taxon>
        <taxon>Drosophila</taxon>
        <taxon>Sophophora</taxon>
    </lineage>
</organism>
<evidence type="ECO:0000313" key="3">
    <source>
        <dbReference type="RefSeq" id="XP_033164560.1"/>
    </source>
</evidence>
<dbReference type="GeneID" id="117143823"/>
<proteinExistence type="predicted"/>
<feature type="compositionally biased region" description="Polar residues" evidence="1">
    <location>
        <begin position="1"/>
        <end position="10"/>
    </location>
</feature>
<dbReference type="RefSeq" id="XP_033164560.1">
    <property type="nucleotide sequence ID" value="XM_033308669.1"/>
</dbReference>
<gene>
    <name evidence="3" type="primary">LOC117143823</name>
</gene>
<reference evidence="3" key="1">
    <citation type="submission" date="2025-08" db="UniProtKB">
        <authorList>
            <consortium name="RefSeq"/>
        </authorList>
    </citation>
    <scope>IDENTIFICATION</scope>
    <source>
        <strain evidence="3">Mau12</strain>
        <tissue evidence="3">Whole Body</tissue>
    </source>
</reference>
<feature type="region of interest" description="Disordered" evidence="1">
    <location>
        <begin position="82"/>
        <end position="128"/>
    </location>
</feature>
<accession>A0A6P8K6L8</accession>
<evidence type="ECO:0000256" key="1">
    <source>
        <dbReference type="SAM" id="MobiDB-lite"/>
    </source>
</evidence>
<sequence>MPGEANNTPQSGRRPRLGLSRRGCHSTPLIRLQREGSAANTPKCGEQETPRAPTLSLSSRRIGLSKNRTGLSKKKLEFAAAQGIKDEDQDIVKKPSKKERNDALEALDAPEEKQEHGNQKNNLENSPKSSKIIELQGDIEIWRQGFKASVGDLLTLVEPGLSKNDILTRLGIPHEMLRYLEEECP</sequence>
<feature type="region of interest" description="Disordered" evidence="1">
    <location>
        <begin position="1"/>
        <end position="68"/>
    </location>
</feature>
<name>A0A6P8K6L8_DROMA</name>